<dbReference type="PANTHER" id="PTHR30290:SF9">
    <property type="entry name" value="OLIGOPEPTIDE-BINDING PROTEIN APPA"/>
    <property type="match status" value="1"/>
</dbReference>
<dbReference type="InterPro" id="IPR000914">
    <property type="entry name" value="SBP_5_dom"/>
</dbReference>
<evidence type="ECO:0000256" key="2">
    <source>
        <dbReference type="ARBA" id="ARBA00022448"/>
    </source>
</evidence>
<dbReference type="Gene3D" id="3.40.190.10">
    <property type="entry name" value="Periplasmic binding protein-like II"/>
    <property type="match status" value="1"/>
</dbReference>
<accession>A0A7Z0EH08</accession>
<keyword evidence="3 4" id="KW-0732">Signal</keyword>
<dbReference type="RefSeq" id="WP_179579952.1">
    <property type="nucleotide sequence ID" value="NZ_JACCFM010000001.1"/>
</dbReference>
<organism evidence="6 7">
    <name type="scientific">Glaciibacter psychrotolerans</name>
    <dbReference type="NCBI Taxonomy" id="670054"/>
    <lineage>
        <taxon>Bacteria</taxon>
        <taxon>Bacillati</taxon>
        <taxon>Actinomycetota</taxon>
        <taxon>Actinomycetes</taxon>
        <taxon>Micrococcales</taxon>
        <taxon>Microbacteriaceae</taxon>
        <taxon>Glaciibacter</taxon>
    </lineage>
</organism>
<dbReference type="CDD" id="cd00995">
    <property type="entry name" value="PBP2_NikA_DppA_OppA_like"/>
    <property type="match status" value="1"/>
</dbReference>
<proteinExistence type="inferred from homology"/>
<reference evidence="6 7" key="1">
    <citation type="submission" date="2020-07" db="EMBL/GenBank/DDBJ databases">
        <title>Sequencing the genomes of 1000 actinobacteria strains.</title>
        <authorList>
            <person name="Klenk H.-P."/>
        </authorList>
    </citation>
    <scope>NUCLEOTIDE SEQUENCE [LARGE SCALE GENOMIC DNA]</scope>
    <source>
        <strain evidence="6 7">LI1</strain>
    </source>
</reference>
<comment type="similarity">
    <text evidence="1">Belongs to the bacterial solute-binding protein 5 family.</text>
</comment>
<dbReference type="EMBL" id="JACCFM010000001">
    <property type="protein sequence ID" value="NYJ21343.1"/>
    <property type="molecule type" value="Genomic_DNA"/>
</dbReference>
<gene>
    <name evidence="6" type="ORF">HNR05_003134</name>
</gene>
<comment type="caution">
    <text evidence="6">The sequence shown here is derived from an EMBL/GenBank/DDBJ whole genome shotgun (WGS) entry which is preliminary data.</text>
</comment>
<evidence type="ECO:0000313" key="6">
    <source>
        <dbReference type="EMBL" id="NYJ21343.1"/>
    </source>
</evidence>
<keyword evidence="2" id="KW-0813">Transport</keyword>
<dbReference type="SUPFAM" id="SSF53850">
    <property type="entry name" value="Periplasmic binding protein-like II"/>
    <property type="match status" value="1"/>
</dbReference>
<dbReference type="PROSITE" id="PS51257">
    <property type="entry name" value="PROKAR_LIPOPROTEIN"/>
    <property type="match status" value="1"/>
</dbReference>
<name>A0A7Z0EH08_9MICO</name>
<sequence>MMFTQKRRGWWLPASALPIVLILSACSAVAEDAAPDEVGTTAATELVVGSLYEHDGFDPLNPLSASANGERLVPVFDTLLRVGTDGDVIPFLASGMESDDGATWTMTLRDGVTFTDGTPFDAEAVIFNVERHRAKDSPSSSKFLLANLTTMTAPDATTVVFTLSQPNYSFPYLFTASGAVGLIGSPTALAADAEAFNRSPVGAGPFIVQEWVVDDHVTMTRNPNYWGDKPQFETLTYRVLPDPQSRENALVTGQIQAGVIMGNFGAVSQNKDLTINTQGVRGAIALLPNMSAAPLNDQRVREAIQIAFDPKNTNSVMYGTADLWNGERGCIPFGVDTAQCEPSSVKTDVTRASKLIADYVADGNSPAIEILTNSLMTTYSEYVDQVLKSIGLASTIRSVSPSEHIPALYSGDFQLGMWQMTPFDSFYPLGYTVFSSSARNVIKQDSAPFQDALNIGVNAPTIDERNQGLRDMQSQINDQALAIWLSPLPMYMTTRNTVDLGPGYLGGMVFYASEVTLK</sequence>
<evidence type="ECO:0000256" key="4">
    <source>
        <dbReference type="SAM" id="SignalP"/>
    </source>
</evidence>
<evidence type="ECO:0000259" key="5">
    <source>
        <dbReference type="Pfam" id="PF00496"/>
    </source>
</evidence>
<dbReference type="InterPro" id="IPR030678">
    <property type="entry name" value="Peptide/Ni-bd"/>
</dbReference>
<dbReference type="GO" id="GO:0043190">
    <property type="term" value="C:ATP-binding cassette (ABC) transporter complex"/>
    <property type="evidence" value="ECO:0007669"/>
    <property type="project" value="InterPro"/>
</dbReference>
<evidence type="ECO:0000313" key="7">
    <source>
        <dbReference type="Proteomes" id="UP000537260"/>
    </source>
</evidence>
<dbReference type="AlphaFoldDB" id="A0A7Z0EH08"/>
<evidence type="ECO:0000256" key="1">
    <source>
        <dbReference type="ARBA" id="ARBA00005695"/>
    </source>
</evidence>
<dbReference type="Gene3D" id="3.10.105.10">
    <property type="entry name" value="Dipeptide-binding Protein, Domain 3"/>
    <property type="match status" value="1"/>
</dbReference>
<protein>
    <submittedName>
        <fullName evidence="6">Peptide/nickel transport system substrate-binding protein</fullName>
    </submittedName>
</protein>
<feature type="signal peptide" evidence="4">
    <location>
        <begin position="1"/>
        <end position="30"/>
    </location>
</feature>
<dbReference type="PANTHER" id="PTHR30290">
    <property type="entry name" value="PERIPLASMIC BINDING COMPONENT OF ABC TRANSPORTER"/>
    <property type="match status" value="1"/>
</dbReference>
<dbReference type="PIRSF" id="PIRSF002741">
    <property type="entry name" value="MppA"/>
    <property type="match status" value="1"/>
</dbReference>
<dbReference type="GO" id="GO:0015833">
    <property type="term" value="P:peptide transport"/>
    <property type="evidence" value="ECO:0007669"/>
    <property type="project" value="TreeGrafter"/>
</dbReference>
<dbReference type="Proteomes" id="UP000537260">
    <property type="component" value="Unassembled WGS sequence"/>
</dbReference>
<dbReference type="Pfam" id="PF00496">
    <property type="entry name" value="SBP_bac_5"/>
    <property type="match status" value="1"/>
</dbReference>
<keyword evidence="7" id="KW-1185">Reference proteome</keyword>
<dbReference type="GO" id="GO:0042597">
    <property type="term" value="C:periplasmic space"/>
    <property type="evidence" value="ECO:0007669"/>
    <property type="project" value="UniProtKB-ARBA"/>
</dbReference>
<feature type="chain" id="PRO_5031203607" evidence="4">
    <location>
        <begin position="31"/>
        <end position="518"/>
    </location>
</feature>
<dbReference type="InterPro" id="IPR039424">
    <property type="entry name" value="SBP_5"/>
</dbReference>
<feature type="domain" description="Solute-binding protein family 5" evidence="5">
    <location>
        <begin position="88"/>
        <end position="424"/>
    </location>
</feature>
<evidence type="ECO:0000256" key="3">
    <source>
        <dbReference type="ARBA" id="ARBA00022729"/>
    </source>
</evidence>
<dbReference type="GO" id="GO:1904680">
    <property type="term" value="F:peptide transmembrane transporter activity"/>
    <property type="evidence" value="ECO:0007669"/>
    <property type="project" value="TreeGrafter"/>
</dbReference>